<name>A0A3S1F454_9BURK</name>
<dbReference type="SUPFAM" id="SSF55120">
    <property type="entry name" value="Pseudouridine synthase"/>
    <property type="match status" value="1"/>
</dbReference>
<evidence type="ECO:0000256" key="3">
    <source>
        <dbReference type="RuleBase" id="RU003887"/>
    </source>
</evidence>
<dbReference type="EC" id="5.4.99.-" evidence="3"/>
<dbReference type="GO" id="GO:0003723">
    <property type="term" value="F:RNA binding"/>
    <property type="evidence" value="ECO:0007669"/>
    <property type="project" value="InterPro"/>
</dbReference>
<dbReference type="OrthoDB" id="9807213at2"/>
<reference evidence="5 6" key="1">
    <citation type="submission" date="2018-12" db="EMBL/GenBank/DDBJ databases">
        <title>The genome sequences of Variovorax guangxiensis DSM 27352.</title>
        <authorList>
            <person name="Gao J."/>
            <person name="Sun J."/>
        </authorList>
    </citation>
    <scope>NUCLEOTIDE SEQUENCE [LARGE SCALE GENOMIC DNA]</scope>
    <source>
        <strain evidence="5 6">DSM 27352</strain>
    </source>
</reference>
<dbReference type="PANTHER" id="PTHR47683">
    <property type="entry name" value="PSEUDOURIDINE SYNTHASE FAMILY PROTEIN-RELATED"/>
    <property type="match status" value="1"/>
</dbReference>
<organism evidence="5 6">
    <name type="scientific">Variovorax guangxiensis</name>
    <dbReference type="NCBI Taxonomy" id="1775474"/>
    <lineage>
        <taxon>Bacteria</taxon>
        <taxon>Pseudomonadati</taxon>
        <taxon>Pseudomonadota</taxon>
        <taxon>Betaproteobacteria</taxon>
        <taxon>Burkholderiales</taxon>
        <taxon>Comamonadaceae</taxon>
        <taxon>Variovorax</taxon>
    </lineage>
</organism>
<dbReference type="PANTHER" id="PTHR47683:SF2">
    <property type="entry name" value="RNA-BINDING S4 DOMAIN-CONTAINING PROTEIN"/>
    <property type="match status" value="1"/>
</dbReference>
<evidence type="ECO:0000313" key="5">
    <source>
        <dbReference type="EMBL" id="RUR70108.1"/>
    </source>
</evidence>
<evidence type="ECO:0000256" key="2">
    <source>
        <dbReference type="ARBA" id="ARBA00023235"/>
    </source>
</evidence>
<dbReference type="Gene3D" id="3.30.70.580">
    <property type="entry name" value="Pseudouridine synthase I, catalytic domain, N-terminal subdomain"/>
    <property type="match status" value="1"/>
</dbReference>
<protein>
    <recommendedName>
        <fullName evidence="3">Pseudouridine synthase</fullName>
        <ecNumber evidence="3">5.4.99.-</ecNumber>
    </recommendedName>
</protein>
<comment type="similarity">
    <text evidence="1 3">Belongs to the pseudouridine synthase RsuA family.</text>
</comment>
<dbReference type="GO" id="GO:0001522">
    <property type="term" value="P:pseudouridine synthesis"/>
    <property type="evidence" value="ECO:0007669"/>
    <property type="project" value="InterPro"/>
</dbReference>
<dbReference type="EMBL" id="RXFT01000011">
    <property type="protein sequence ID" value="RUR70108.1"/>
    <property type="molecule type" value="Genomic_DNA"/>
</dbReference>
<evidence type="ECO:0000256" key="1">
    <source>
        <dbReference type="ARBA" id="ARBA00008348"/>
    </source>
</evidence>
<dbReference type="InterPro" id="IPR050343">
    <property type="entry name" value="RsuA_PseudoU_synthase"/>
</dbReference>
<evidence type="ECO:0000313" key="6">
    <source>
        <dbReference type="Proteomes" id="UP000281118"/>
    </source>
</evidence>
<dbReference type="AlphaFoldDB" id="A0A3S1F454"/>
<dbReference type="InterPro" id="IPR018496">
    <property type="entry name" value="PsdUridine_synth_RsuA/RluB_CS"/>
</dbReference>
<dbReference type="Gene3D" id="3.30.70.1560">
    <property type="entry name" value="Alpha-L RNA-binding motif"/>
    <property type="match status" value="1"/>
</dbReference>
<accession>A0A3S1F454</accession>
<gene>
    <name evidence="5" type="ORF">EJP67_23930</name>
</gene>
<evidence type="ECO:0000259" key="4">
    <source>
        <dbReference type="Pfam" id="PF00849"/>
    </source>
</evidence>
<dbReference type="Proteomes" id="UP000281118">
    <property type="component" value="Unassembled WGS sequence"/>
</dbReference>
<dbReference type="NCBIfam" id="TIGR00093">
    <property type="entry name" value="pseudouridine synthase"/>
    <property type="match status" value="1"/>
</dbReference>
<keyword evidence="2 3" id="KW-0413">Isomerase</keyword>
<dbReference type="PROSITE" id="PS01149">
    <property type="entry name" value="PSI_RSU"/>
    <property type="match status" value="1"/>
</dbReference>
<dbReference type="GO" id="GO:0006364">
    <property type="term" value="P:rRNA processing"/>
    <property type="evidence" value="ECO:0007669"/>
    <property type="project" value="UniProtKB-ARBA"/>
</dbReference>
<dbReference type="InterPro" id="IPR000748">
    <property type="entry name" value="PsdUridine_synth_RsuA/RluB/E/F"/>
</dbReference>
<dbReference type="InterPro" id="IPR020103">
    <property type="entry name" value="PsdUridine_synth_cat_dom_sf"/>
</dbReference>
<dbReference type="GO" id="GO:0140098">
    <property type="term" value="F:catalytic activity, acting on RNA"/>
    <property type="evidence" value="ECO:0007669"/>
    <property type="project" value="UniProtKB-ARBA"/>
</dbReference>
<dbReference type="RefSeq" id="WP_126024213.1">
    <property type="nucleotide sequence ID" value="NZ_RXFT01000011.1"/>
</dbReference>
<feature type="domain" description="Pseudouridine synthase RsuA/RluA-like" evidence="4">
    <location>
        <begin position="17"/>
        <end position="162"/>
    </location>
</feature>
<dbReference type="GO" id="GO:0009982">
    <property type="term" value="F:pseudouridine synthase activity"/>
    <property type="evidence" value="ECO:0007669"/>
    <property type="project" value="InterPro"/>
</dbReference>
<comment type="caution">
    <text evidence="5">The sequence shown here is derived from an EMBL/GenBank/DDBJ whole genome shotgun (WGS) entry which is preliminary data.</text>
</comment>
<sequence>MNRPSPSSRSSPSSSRLIRFNKPYGVLSQFTPEGRWRGLKEFIDIPGVYVAGRLDADSEGLLLLTDDGRLQARIADPRFKMEKIYWVQVEGEPTEAALAALRNGVQLNDGPTRPARARLLDPPPEVWERQPPIRERKSIPTAWIELAIREGRNRQVRRMTAAVGLPTLRLIRAAIGPHTLEGLAPGTWSG</sequence>
<dbReference type="InterPro" id="IPR042092">
    <property type="entry name" value="PsdUridine_s_RsuA/RluB/E/F_cat"/>
</dbReference>
<dbReference type="InterPro" id="IPR020094">
    <property type="entry name" value="TruA/RsuA/RluB/E/F_N"/>
</dbReference>
<dbReference type="Pfam" id="PF00849">
    <property type="entry name" value="PseudoU_synth_2"/>
    <property type="match status" value="1"/>
</dbReference>
<proteinExistence type="inferred from homology"/>
<dbReference type="InterPro" id="IPR006145">
    <property type="entry name" value="PsdUridine_synth_RsuA/RluA"/>
</dbReference>